<gene>
    <name evidence="1" type="ORF">ACFODZ_07375</name>
</gene>
<protein>
    <submittedName>
        <fullName evidence="1">Uncharacterized protein</fullName>
    </submittedName>
</protein>
<dbReference type="RefSeq" id="WP_157892902.1">
    <property type="nucleotide sequence ID" value="NZ_JBHRTS010000003.1"/>
</dbReference>
<dbReference type="Proteomes" id="UP001595533">
    <property type="component" value="Unassembled WGS sequence"/>
</dbReference>
<evidence type="ECO:0000313" key="1">
    <source>
        <dbReference type="EMBL" id="MFC3194057.1"/>
    </source>
</evidence>
<sequence length="54" mass="6753">MAYKKWRKKYLPFIQEIQKHIRFHIWQKSKGNMAIYQERLAEQDDLMDKQKLSI</sequence>
<accession>A0ABV7JA71</accession>
<comment type="caution">
    <text evidence="1">The sequence shown here is derived from an EMBL/GenBank/DDBJ whole genome shotgun (WGS) entry which is preliminary data.</text>
</comment>
<name>A0ABV7JA71_9GAMM</name>
<keyword evidence="2" id="KW-1185">Reference proteome</keyword>
<organism evidence="1 2">
    <name type="scientific">Marinicella sediminis</name>
    <dbReference type="NCBI Taxonomy" id="1792834"/>
    <lineage>
        <taxon>Bacteria</taxon>
        <taxon>Pseudomonadati</taxon>
        <taxon>Pseudomonadota</taxon>
        <taxon>Gammaproteobacteria</taxon>
        <taxon>Lysobacterales</taxon>
        <taxon>Marinicellaceae</taxon>
        <taxon>Marinicella</taxon>
    </lineage>
</organism>
<proteinExistence type="predicted"/>
<reference evidence="2" key="1">
    <citation type="journal article" date="2019" name="Int. J. Syst. Evol. Microbiol.">
        <title>The Global Catalogue of Microorganisms (GCM) 10K type strain sequencing project: providing services to taxonomists for standard genome sequencing and annotation.</title>
        <authorList>
            <consortium name="The Broad Institute Genomics Platform"/>
            <consortium name="The Broad Institute Genome Sequencing Center for Infectious Disease"/>
            <person name="Wu L."/>
            <person name="Ma J."/>
        </authorList>
    </citation>
    <scope>NUCLEOTIDE SEQUENCE [LARGE SCALE GENOMIC DNA]</scope>
    <source>
        <strain evidence="2">KCTC 42953</strain>
    </source>
</reference>
<evidence type="ECO:0000313" key="2">
    <source>
        <dbReference type="Proteomes" id="UP001595533"/>
    </source>
</evidence>
<dbReference type="EMBL" id="JBHRTS010000003">
    <property type="protein sequence ID" value="MFC3194057.1"/>
    <property type="molecule type" value="Genomic_DNA"/>
</dbReference>